<dbReference type="Proteomes" id="UP000187209">
    <property type="component" value="Unassembled WGS sequence"/>
</dbReference>
<proteinExistence type="predicted"/>
<protein>
    <submittedName>
        <fullName evidence="2">Uncharacterized protein</fullName>
    </submittedName>
</protein>
<evidence type="ECO:0000313" key="2">
    <source>
        <dbReference type="EMBL" id="OMJ83985.1"/>
    </source>
</evidence>
<accession>A0A1R2C4X6</accession>
<keyword evidence="1" id="KW-0175">Coiled coil</keyword>
<feature type="coiled-coil region" evidence="1">
    <location>
        <begin position="118"/>
        <end position="160"/>
    </location>
</feature>
<evidence type="ECO:0000256" key="1">
    <source>
        <dbReference type="SAM" id="Coils"/>
    </source>
</evidence>
<organism evidence="2 3">
    <name type="scientific">Stentor coeruleus</name>
    <dbReference type="NCBI Taxonomy" id="5963"/>
    <lineage>
        <taxon>Eukaryota</taxon>
        <taxon>Sar</taxon>
        <taxon>Alveolata</taxon>
        <taxon>Ciliophora</taxon>
        <taxon>Postciliodesmatophora</taxon>
        <taxon>Heterotrichea</taxon>
        <taxon>Heterotrichida</taxon>
        <taxon>Stentoridae</taxon>
        <taxon>Stentor</taxon>
    </lineage>
</organism>
<keyword evidence="3" id="KW-1185">Reference proteome</keyword>
<sequence>MSSDILVKVLSLEQELTNSQTQILFLQNKNLDLTKSNELLQCEIHQKQSEITRLNSDLSIKENYCNELSTKLVDSNNKLLKVSSELYELNQKLYSINNSSNSIGRIDNSELNLIRMLCADLEARFWRKEQEMITLEQKFRQELELVMEKKTQTLLEKRQNWLNPAVQKIEKPLVSEEDVNWYKESYKRAVIDYNRLYEKMTPEKEKKREENSDLFEDVEKLLGWKVEYRGNNICLSSMGKNVIIRKQVYESTTFYNIEITPETMHIISTQPYSDYLLKYQNYPAFFAAVLSSEFSKLGISN</sequence>
<dbReference type="EMBL" id="MPUH01000284">
    <property type="protein sequence ID" value="OMJ83985.1"/>
    <property type="molecule type" value="Genomic_DNA"/>
</dbReference>
<comment type="caution">
    <text evidence="2">The sequence shown here is derived from an EMBL/GenBank/DDBJ whole genome shotgun (WGS) entry which is preliminary data.</text>
</comment>
<evidence type="ECO:0000313" key="3">
    <source>
        <dbReference type="Proteomes" id="UP000187209"/>
    </source>
</evidence>
<reference evidence="2 3" key="1">
    <citation type="submission" date="2016-11" db="EMBL/GenBank/DDBJ databases">
        <title>The macronuclear genome of Stentor coeruleus: a giant cell with tiny introns.</title>
        <authorList>
            <person name="Slabodnick M."/>
            <person name="Ruby J.G."/>
            <person name="Reiff S.B."/>
            <person name="Swart E.C."/>
            <person name="Gosai S."/>
            <person name="Prabakaran S."/>
            <person name="Witkowska E."/>
            <person name="Larue G.E."/>
            <person name="Fisher S."/>
            <person name="Freeman R.M."/>
            <person name="Gunawardena J."/>
            <person name="Chu W."/>
            <person name="Stover N.A."/>
            <person name="Gregory B.D."/>
            <person name="Nowacki M."/>
            <person name="Derisi J."/>
            <person name="Roy S.W."/>
            <person name="Marshall W.F."/>
            <person name="Sood P."/>
        </authorList>
    </citation>
    <scope>NUCLEOTIDE SEQUENCE [LARGE SCALE GENOMIC DNA]</scope>
    <source>
        <strain evidence="2">WM001</strain>
    </source>
</reference>
<dbReference type="AlphaFoldDB" id="A0A1R2C4X6"/>
<name>A0A1R2C4X6_9CILI</name>
<gene>
    <name evidence="2" type="ORF">SteCoe_14970</name>
</gene>
<feature type="coiled-coil region" evidence="1">
    <location>
        <begin position="9"/>
        <end position="57"/>
    </location>
</feature>